<dbReference type="Proteomes" id="UP001276659">
    <property type="component" value="Unassembled WGS sequence"/>
</dbReference>
<evidence type="ECO:0000313" key="4">
    <source>
        <dbReference type="Proteomes" id="UP001276659"/>
    </source>
</evidence>
<name>A0AAE0DEU1_9LECA</name>
<dbReference type="EMBL" id="JASNWA010000011">
    <property type="protein sequence ID" value="KAK3166794.1"/>
    <property type="molecule type" value="Genomic_DNA"/>
</dbReference>
<dbReference type="Pfam" id="PF10395">
    <property type="entry name" value="Utp8_b_propeller"/>
    <property type="match status" value="1"/>
</dbReference>
<organism evidence="3 4">
    <name type="scientific">Lepraria neglecta</name>
    <dbReference type="NCBI Taxonomy" id="209136"/>
    <lineage>
        <taxon>Eukaryota</taxon>
        <taxon>Fungi</taxon>
        <taxon>Dikarya</taxon>
        <taxon>Ascomycota</taxon>
        <taxon>Pezizomycotina</taxon>
        <taxon>Lecanoromycetes</taxon>
        <taxon>OSLEUM clade</taxon>
        <taxon>Lecanoromycetidae</taxon>
        <taxon>Lecanorales</taxon>
        <taxon>Lecanorineae</taxon>
        <taxon>Stereocaulaceae</taxon>
        <taxon>Lepraria</taxon>
    </lineage>
</organism>
<feature type="domain" description="Utp8 beta-propeller" evidence="2">
    <location>
        <begin position="32"/>
        <end position="385"/>
    </location>
</feature>
<comment type="caution">
    <text evidence="3">The sequence shown here is derived from an EMBL/GenBank/DDBJ whole genome shotgun (WGS) entry which is preliminary data.</text>
</comment>
<protein>
    <recommendedName>
        <fullName evidence="2">Utp8 beta-propeller domain-containing protein</fullName>
    </recommendedName>
</protein>
<evidence type="ECO:0000313" key="3">
    <source>
        <dbReference type="EMBL" id="KAK3166794.1"/>
    </source>
</evidence>
<reference evidence="3" key="1">
    <citation type="submission" date="2022-11" db="EMBL/GenBank/DDBJ databases">
        <title>Chromosomal genome sequence assembly and mating type (MAT) locus characterization of the leprose asexual lichenized fungus Lepraria neglecta (Nyl.) Erichsen.</title>
        <authorList>
            <person name="Allen J.L."/>
            <person name="Pfeffer B."/>
        </authorList>
    </citation>
    <scope>NUCLEOTIDE SEQUENCE</scope>
    <source>
        <strain evidence="3">Allen 5258</strain>
    </source>
</reference>
<feature type="region of interest" description="Disordered" evidence="1">
    <location>
        <begin position="428"/>
        <end position="480"/>
    </location>
</feature>
<feature type="compositionally biased region" description="Polar residues" evidence="1">
    <location>
        <begin position="444"/>
        <end position="461"/>
    </location>
</feature>
<sequence>MIQKPYALAEIPQDLTGTPGQIHASDVYAISGSKKRKRSELALAIDRQSVNIYDVQTSKIVTSYAISPQAIFTCPPCSIRYRRHGAEAPRRFTYCSLASPNSQLVRFSESSGVKSSLGEEIETTSISLGHKANPVIHLDTFLVLEEKDDDATENKILAVHEDGMVACYSKDLGVQEWSTNINNSSSNGDTAVSAHVEHAAILSIEQARKAILKGREDILATLGTGSDDLGASLLFVIIRSKPVEDPREHGSLMLKIFTIKAVKSKTNMLSGSARQNLQDLITQVIPEPGHLQSKYSKFTFHATFRTLYQTSEETLIVYNLAGSIPQLEHEHYLPEAVSSCLQLSPNLLAYAAPASVSIVDLPYYSLQAKRSLTEVDEALFITQKPKNQRDKPAKKGNLRLLSYFTPLDIVVALDGRKLLAFQLETTTVQTSGPRKRKRDGLLVNSISNGPSLMRSTPSNRVASDRQVKPLGSPLASPLSDPAWSAQKAELDRYSSQLKVDQFERTTARALGLELKKGNSTGLQSPNSARLDLQKVYYLLSRIFSLNETKETTKHKASADATKQLTMRFLPHRICGWLVTASLFTTHHVEKSLKHHGALPFTSKLSTGALMHALAERDTSLELVSSVLASPIPLSSGELVHILAIITCGTERLEIGENEGLLTNGDLASRSSNVKGNIMQLTNGEFLENSSSPTPISANEASHRHILSHTLRRLYACPSSSVARALKKELSTAQLRLLIDELRMEIARNGWLSPYDDSLEATEPDLPDSNQLCHIAHLLNCAIDSIGTGGWILATSMTDDMNEAADTLAYMRAEISAALEGIEEAIYLKGVLGEILLCGKNALHSSTKPQRPNQGQLTAPPVKPISMALNEENSSLLPLGLKAAPVISTIKVGAGGELIKRSARDIGRLKSKMVGKYSFDRIVI</sequence>
<dbReference type="AlphaFoldDB" id="A0AAE0DEU1"/>
<accession>A0AAE0DEU1</accession>
<keyword evidence="4" id="KW-1185">Reference proteome</keyword>
<evidence type="ECO:0000259" key="2">
    <source>
        <dbReference type="Pfam" id="PF10395"/>
    </source>
</evidence>
<dbReference type="InterPro" id="IPR018843">
    <property type="entry name" value="Utp8_b-prop"/>
</dbReference>
<evidence type="ECO:0000256" key="1">
    <source>
        <dbReference type="SAM" id="MobiDB-lite"/>
    </source>
</evidence>
<proteinExistence type="predicted"/>
<gene>
    <name evidence="3" type="ORF">OEA41_009919</name>
</gene>